<name>A0ABU3DKR9_9RHOB</name>
<organism evidence="7 8">
    <name type="scientific">Tropicimonas omnivorans</name>
    <dbReference type="NCBI Taxonomy" id="3075590"/>
    <lineage>
        <taxon>Bacteria</taxon>
        <taxon>Pseudomonadati</taxon>
        <taxon>Pseudomonadota</taxon>
        <taxon>Alphaproteobacteria</taxon>
        <taxon>Rhodobacterales</taxon>
        <taxon>Roseobacteraceae</taxon>
        <taxon>Tropicimonas</taxon>
    </lineage>
</organism>
<dbReference type="InterPro" id="IPR052156">
    <property type="entry name" value="BCAA_Transport_ATP-bd_LivF"/>
</dbReference>
<sequence>MSNALLTVSGVVAGYRRDLPILHGISLEVHRGELVTIVGPNGAGKSTLIKAIAGLVPISEGRVELGGTDITSLATHKMGAASVAYVPQTDNVFTTLTIDENLRLGAAALPRSLAKDRIAQAYERFPALRDHRDRKARVLSGGQRQLLAFARSLLTEPALLMLDEPSAGLSPAAVSEVFGHLTDLSDDGITILMVEQNVKAALAISDRTYVFAEGENRIDGPSGVLADDPDMKAIYFGGTKRSTHAASAG</sequence>
<dbReference type="SUPFAM" id="SSF52540">
    <property type="entry name" value="P-loop containing nucleoside triphosphate hydrolases"/>
    <property type="match status" value="1"/>
</dbReference>
<keyword evidence="3" id="KW-0547">Nucleotide-binding</keyword>
<reference evidence="7 8" key="1">
    <citation type="submission" date="2023-09" db="EMBL/GenBank/DDBJ databases">
        <authorList>
            <person name="Rey-Velasco X."/>
        </authorList>
    </citation>
    <scope>NUCLEOTIDE SEQUENCE [LARGE SCALE GENOMIC DNA]</scope>
    <source>
        <strain evidence="7 8">F158</strain>
    </source>
</reference>
<gene>
    <name evidence="7" type="ORF">RM543_16625</name>
</gene>
<keyword evidence="4 7" id="KW-0067">ATP-binding</keyword>
<evidence type="ECO:0000256" key="2">
    <source>
        <dbReference type="ARBA" id="ARBA00022448"/>
    </source>
</evidence>
<evidence type="ECO:0000256" key="3">
    <source>
        <dbReference type="ARBA" id="ARBA00022741"/>
    </source>
</evidence>
<dbReference type="PROSITE" id="PS50893">
    <property type="entry name" value="ABC_TRANSPORTER_2"/>
    <property type="match status" value="1"/>
</dbReference>
<protein>
    <submittedName>
        <fullName evidence="7">ABC transporter ATP-binding protein</fullName>
    </submittedName>
</protein>
<keyword evidence="2" id="KW-0813">Transport</keyword>
<dbReference type="PANTHER" id="PTHR43820:SF4">
    <property type="entry name" value="HIGH-AFFINITY BRANCHED-CHAIN AMINO ACID TRANSPORT ATP-BINDING PROTEIN LIVF"/>
    <property type="match status" value="1"/>
</dbReference>
<evidence type="ECO:0000256" key="5">
    <source>
        <dbReference type="ARBA" id="ARBA00022970"/>
    </source>
</evidence>
<dbReference type="InterPro" id="IPR003593">
    <property type="entry name" value="AAA+_ATPase"/>
</dbReference>
<dbReference type="CDD" id="cd03224">
    <property type="entry name" value="ABC_TM1139_LivF_branched"/>
    <property type="match status" value="1"/>
</dbReference>
<evidence type="ECO:0000313" key="7">
    <source>
        <dbReference type="EMBL" id="MDT0684309.1"/>
    </source>
</evidence>
<dbReference type="InterPro" id="IPR017871">
    <property type="entry name" value="ABC_transporter-like_CS"/>
</dbReference>
<dbReference type="Pfam" id="PF00005">
    <property type="entry name" value="ABC_tran"/>
    <property type="match status" value="1"/>
</dbReference>
<dbReference type="PANTHER" id="PTHR43820">
    <property type="entry name" value="HIGH-AFFINITY BRANCHED-CHAIN AMINO ACID TRANSPORT ATP-BINDING PROTEIN LIVF"/>
    <property type="match status" value="1"/>
</dbReference>
<keyword evidence="8" id="KW-1185">Reference proteome</keyword>
<dbReference type="Gene3D" id="3.40.50.300">
    <property type="entry name" value="P-loop containing nucleotide triphosphate hydrolases"/>
    <property type="match status" value="1"/>
</dbReference>
<proteinExistence type="inferred from homology"/>
<dbReference type="RefSeq" id="WP_311693675.1">
    <property type="nucleotide sequence ID" value="NZ_JAVRHL010000004.1"/>
</dbReference>
<feature type="domain" description="ABC transporter" evidence="6">
    <location>
        <begin position="6"/>
        <end position="238"/>
    </location>
</feature>
<dbReference type="InterPro" id="IPR003439">
    <property type="entry name" value="ABC_transporter-like_ATP-bd"/>
</dbReference>
<keyword evidence="5" id="KW-0029">Amino-acid transport</keyword>
<evidence type="ECO:0000256" key="4">
    <source>
        <dbReference type="ARBA" id="ARBA00022840"/>
    </source>
</evidence>
<accession>A0ABU3DKR9</accession>
<evidence type="ECO:0000259" key="6">
    <source>
        <dbReference type="PROSITE" id="PS50893"/>
    </source>
</evidence>
<evidence type="ECO:0000313" key="8">
    <source>
        <dbReference type="Proteomes" id="UP001265259"/>
    </source>
</evidence>
<dbReference type="EMBL" id="JAVRHL010000004">
    <property type="protein sequence ID" value="MDT0684309.1"/>
    <property type="molecule type" value="Genomic_DNA"/>
</dbReference>
<evidence type="ECO:0000256" key="1">
    <source>
        <dbReference type="ARBA" id="ARBA00005417"/>
    </source>
</evidence>
<dbReference type="Proteomes" id="UP001265259">
    <property type="component" value="Unassembled WGS sequence"/>
</dbReference>
<dbReference type="GO" id="GO:0005524">
    <property type="term" value="F:ATP binding"/>
    <property type="evidence" value="ECO:0007669"/>
    <property type="project" value="UniProtKB-KW"/>
</dbReference>
<dbReference type="SMART" id="SM00382">
    <property type="entry name" value="AAA"/>
    <property type="match status" value="1"/>
</dbReference>
<comment type="similarity">
    <text evidence="1">Belongs to the ABC transporter superfamily.</text>
</comment>
<comment type="caution">
    <text evidence="7">The sequence shown here is derived from an EMBL/GenBank/DDBJ whole genome shotgun (WGS) entry which is preliminary data.</text>
</comment>
<dbReference type="InterPro" id="IPR027417">
    <property type="entry name" value="P-loop_NTPase"/>
</dbReference>
<dbReference type="PROSITE" id="PS00211">
    <property type="entry name" value="ABC_TRANSPORTER_1"/>
    <property type="match status" value="1"/>
</dbReference>